<name>A0A2T3IHR1_9GAMM</name>
<feature type="compositionally biased region" description="Polar residues" evidence="1">
    <location>
        <begin position="50"/>
        <end position="62"/>
    </location>
</feature>
<evidence type="ECO:0000313" key="2">
    <source>
        <dbReference type="EMBL" id="PSU27862.1"/>
    </source>
</evidence>
<organism evidence="2 3">
    <name type="scientific">Photobacterium lutimaris</name>
    <dbReference type="NCBI Taxonomy" id="388278"/>
    <lineage>
        <taxon>Bacteria</taxon>
        <taxon>Pseudomonadati</taxon>
        <taxon>Pseudomonadota</taxon>
        <taxon>Gammaproteobacteria</taxon>
        <taxon>Vibrionales</taxon>
        <taxon>Vibrionaceae</taxon>
        <taxon>Photobacterium</taxon>
    </lineage>
</organism>
<dbReference type="Proteomes" id="UP000241222">
    <property type="component" value="Unassembled WGS sequence"/>
</dbReference>
<evidence type="ECO:0000256" key="1">
    <source>
        <dbReference type="SAM" id="MobiDB-lite"/>
    </source>
</evidence>
<comment type="caution">
    <text evidence="2">The sequence shown here is derived from an EMBL/GenBank/DDBJ whole genome shotgun (WGS) entry which is preliminary data.</text>
</comment>
<evidence type="ECO:0000313" key="3">
    <source>
        <dbReference type="Proteomes" id="UP000241222"/>
    </source>
</evidence>
<sequence>MTSFLILAGDSLDMGRAPKGRRILNQRSYRLTFSCAKDETTAAGKGVPLTPNSAPTSTGGGV</sequence>
<accession>A0A2T3IHR1</accession>
<dbReference type="AlphaFoldDB" id="A0A2T3IHR1"/>
<protein>
    <submittedName>
        <fullName evidence="2">Uncharacterized protein</fullName>
    </submittedName>
</protein>
<proteinExistence type="predicted"/>
<gene>
    <name evidence="2" type="ORF">C9I99_26650</name>
</gene>
<dbReference type="EMBL" id="PYMH01000029">
    <property type="protein sequence ID" value="PSU27862.1"/>
    <property type="molecule type" value="Genomic_DNA"/>
</dbReference>
<keyword evidence="3" id="KW-1185">Reference proteome</keyword>
<reference evidence="2 3" key="1">
    <citation type="submission" date="2018-03" db="EMBL/GenBank/DDBJ databases">
        <title>Whole genome sequencing of Histamine producing bacteria.</title>
        <authorList>
            <person name="Butler K."/>
        </authorList>
    </citation>
    <scope>NUCLEOTIDE SEQUENCE [LARGE SCALE GENOMIC DNA]</scope>
    <source>
        <strain evidence="2 3">JCM 13586</strain>
    </source>
</reference>
<feature type="region of interest" description="Disordered" evidence="1">
    <location>
        <begin position="42"/>
        <end position="62"/>
    </location>
</feature>